<dbReference type="PROSITE" id="PS51257">
    <property type="entry name" value="PROKAR_LIPOPROTEIN"/>
    <property type="match status" value="1"/>
</dbReference>
<gene>
    <name evidence="2" type="ORF">EDM58_18345</name>
</gene>
<protein>
    <recommendedName>
        <fullName evidence="4">Lipoprotein</fullName>
    </recommendedName>
</protein>
<dbReference type="EMBL" id="RHHT01000045">
    <property type="protein sequence ID" value="RNB75640.1"/>
    <property type="molecule type" value="Genomic_DNA"/>
</dbReference>
<sequence>MRKGWIICLLTVMTAMLGGCNQMGVQQNAGSDFEQVRDQFAKQRAYEFYGRTKLLTDNSSNSNIVNFSGRKDGDSVYMNVKRSVPEENRVDSLSLLDQGKKLYAKTDRDQDWRLSSASEAALRQEMENWDPASAFAQMDEMKRSVTPITKNLKTDQAGIRVVLDSAKLKSWLGAQLQAQTGSHIQSVIPGEKLHKPSQKLAMSLSKGDWQEPPQGPRIQSTGNANIQEMINQMDLEAEYTIMYQKSTKLPTSMLMSIRSQYDYNNQRVQEHTQVETYLQNYGRVKNKDQSPSLRSGRQK</sequence>
<dbReference type="Proteomes" id="UP000281915">
    <property type="component" value="Unassembled WGS sequence"/>
</dbReference>
<proteinExistence type="predicted"/>
<keyword evidence="1" id="KW-0732">Signal</keyword>
<organism evidence="2 3">
    <name type="scientific">Brevibacillus panacihumi</name>
    <dbReference type="NCBI Taxonomy" id="497735"/>
    <lineage>
        <taxon>Bacteria</taxon>
        <taxon>Bacillati</taxon>
        <taxon>Bacillota</taxon>
        <taxon>Bacilli</taxon>
        <taxon>Bacillales</taxon>
        <taxon>Paenibacillaceae</taxon>
        <taxon>Brevibacillus</taxon>
    </lineage>
</organism>
<evidence type="ECO:0000313" key="3">
    <source>
        <dbReference type="Proteomes" id="UP000281915"/>
    </source>
</evidence>
<feature type="chain" id="PRO_5038940187" description="Lipoprotein" evidence="1">
    <location>
        <begin position="18"/>
        <end position="299"/>
    </location>
</feature>
<name>A0A3M8CIY0_9BACL</name>
<evidence type="ECO:0008006" key="4">
    <source>
        <dbReference type="Google" id="ProtNLM"/>
    </source>
</evidence>
<accession>A0A3M8CIY0</accession>
<evidence type="ECO:0000313" key="2">
    <source>
        <dbReference type="EMBL" id="RNB75640.1"/>
    </source>
</evidence>
<evidence type="ECO:0000256" key="1">
    <source>
        <dbReference type="SAM" id="SignalP"/>
    </source>
</evidence>
<reference evidence="2 3" key="1">
    <citation type="submission" date="2018-10" db="EMBL/GenBank/DDBJ databases">
        <title>Phylogenomics of Brevibacillus.</title>
        <authorList>
            <person name="Dunlap C."/>
        </authorList>
    </citation>
    <scope>NUCLEOTIDE SEQUENCE [LARGE SCALE GENOMIC DNA]</scope>
    <source>
        <strain evidence="2 3">JCM 15085</strain>
    </source>
</reference>
<comment type="caution">
    <text evidence="2">The sequence shown here is derived from an EMBL/GenBank/DDBJ whole genome shotgun (WGS) entry which is preliminary data.</text>
</comment>
<dbReference type="RefSeq" id="WP_122914611.1">
    <property type="nucleotide sequence ID" value="NZ_RHHT01000045.1"/>
</dbReference>
<dbReference type="AlphaFoldDB" id="A0A3M8CIY0"/>
<feature type="signal peptide" evidence="1">
    <location>
        <begin position="1"/>
        <end position="17"/>
    </location>
</feature>